<reference evidence="2 3" key="1">
    <citation type="submission" date="2019-07" db="EMBL/GenBank/DDBJ databases">
        <title>Microlunatus dokdonensis sp. nov. isolated from the rhizospheric soil of the wild plant Elymus tsukushiensis.</title>
        <authorList>
            <person name="Ghim S.-Y."/>
            <person name="Hwang Y.-J."/>
            <person name="Son J.-S."/>
            <person name="Shin J.-H."/>
        </authorList>
    </citation>
    <scope>NUCLEOTIDE SEQUENCE [LARGE SCALE GENOMIC DNA]</scope>
    <source>
        <strain evidence="2 3">KUDC0627</strain>
    </source>
</reference>
<name>A0A516Q4K5_9ACTN</name>
<evidence type="ECO:0000313" key="2">
    <source>
        <dbReference type="EMBL" id="QDP98315.1"/>
    </source>
</evidence>
<keyword evidence="3" id="KW-1185">Reference proteome</keyword>
<protein>
    <submittedName>
        <fullName evidence="2">Phosphotransferase</fullName>
    </submittedName>
</protein>
<evidence type="ECO:0000313" key="3">
    <source>
        <dbReference type="Proteomes" id="UP000319263"/>
    </source>
</evidence>
<dbReference type="KEGG" id="mik:FOE78_22540"/>
<dbReference type="InterPro" id="IPR002575">
    <property type="entry name" value="Aminoglycoside_PTrfase"/>
</dbReference>
<gene>
    <name evidence="2" type="ORF">FOE78_22540</name>
</gene>
<feature type="domain" description="Aminoglycoside phosphotransferase" evidence="1">
    <location>
        <begin position="172"/>
        <end position="234"/>
    </location>
</feature>
<sequence length="294" mass="31464">MRMQTPTVLVRVAAQLRKSVAGWERPECGLSAAERWVARFSDGSSVFVKAATDELTAGWLRNESDALQTAGTRFGPEVVGWLSDDEFPVLITQDLSDGYWPAGTGTVQWRQGDMDIVLHDLGQLSSLAGVELSPIPEVAPHWEGLLAGDALIGAGLCSPRWIATYGADLISSELPAGPTVQRALVHGDVRSDNLCILPSAQARFVDWSQAGAGHPLQDLITLLPTLRLEGGPRPSTLLAEPSGLIVRHAGAAIARALSDRNGPSWLRQVLFELATINLQWVCDVLGLAPAGRVD</sequence>
<proteinExistence type="predicted"/>
<keyword evidence="2" id="KW-0808">Transferase</keyword>
<dbReference type="OrthoDB" id="2570531at2"/>
<evidence type="ECO:0000259" key="1">
    <source>
        <dbReference type="Pfam" id="PF01636"/>
    </source>
</evidence>
<dbReference type="EMBL" id="CP041692">
    <property type="protein sequence ID" value="QDP98315.1"/>
    <property type="molecule type" value="Genomic_DNA"/>
</dbReference>
<accession>A0A516Q4K5</accession>
<dbReference type="GO" id="GO:0016740">
    <property type="term" value="F:transferase activity"/>
    <property type="evidence" value="ECO:0007669"/>
    <property type="project" value="UniProtKB-KW"/>
</dbReference>
<dbReference type="Proteomes" id="UP000319263">
    <property type="component" value="Chromosome"/>
</dbReference>
<dbReference type="Pfam" id="PF01636">
    <property type="entry name" value="APH"/>
    <property type="match status" value="1"/>
</dbReference>
<dbReference type="Gene3D" id="3.90.1200.10">
    <property type="match status" value="1"/>
</dbReference>
<organism evidence="2 3">
    <name type="scientific">Microlunatus elymi</name>
    <dbReference type="NCBI Taxonomy" id="2596828"/>
    <lineage>
        <taxon>Bacteria</taxon>
        <taxon>Bacillati</taxon>
        <taxon>Actinomycetota</taxon>
        <taxon>Actinomycetes</taxon>
        <taxon>Propionibacteriales</taxon>
        <taxon>Propionibacteriaceae</taxon>
        <taxon>Microlunatus</taxon>
    </lineage>
</organism>
<dbReference type="InterPro" id="IPR011009">
    <property type="entry name" value="Kinase-like_dom_sf"/>
</dbReference>
<dbReference type="AlphaFoldDB" id="A0A516Q4K5"/>
<dbReference type="SUPFAM" id="SSF56112">
    <property type="entry name" value="Protein kinase-like (PK-like)"/>
    <property type="match status" value="1"/>
</dbReference>